<dbReference type="KEGG" id="clec:106663433"/>
<dbReference type="InterPro" id="IPR003593">
    <property type="entry name" value="AAA+_ATPase"/>
</dbReference>
<dbReference type="FunFam" id="3.40.50.300:FF:000149">
    <property type="entry name" value="Nuclear valosin-containing protein-like"/>
    <property type="match status" value="1"/>
</dbReference>
<dbReference type="InterPro" id="IPR003959">
    <property type="entry name" value="ATPase_AAA_core"/>
</dbReference>
<dbReference type="Proteomes" id="UP000494040">
    <property type="component" value="Unassembled WGS sequence"/>
</dbReference>
<feature type="region of interest" description="Disordered" evidence="4">
    <location>
        <begin position="94"/>
        <end position="195"/>
    </location>
</feature>
<evidence type="ECO:0000256" key="1">
    <source>
        <dbReference type="ARBA" id="ARBA00006914"/>
    </source>
</evidence>
<dbReference type="GO" id="GO:0005524">
    <property type="term" value="F:ATP binding"/>
    <property type="evidence" value="ECO:0007669"/>
    <property type="project" value="UniProtKB-KW"/>
</dbReference>
<dbReference type="RefSeq" id="XP_024086047.1">
    <property type="nucleotide sequence ID" value="XM_024230279.1"/>
</dbReference>
<dbReference type="FunFam" id="1.10.8.60:FF:000112">
    <property type="entry name" value="Smallminded, isoform A"/>
    <property type="match status" value="1"/>
</dbReference>
<evidence type="ECO:0000256" key="3">
    <source>
        <dbReference type="ARBA" id="ARBA00022840"/>
    </source>
</evidence>
<dbReference type="InterPro" id="IPR003960">
    <property type="entry name" value="ATPase_AAA_CS"/>
</dbReference>
<dbReference type="SMART" id="SM00382">
    <property type="entry name" value="AAA"/>
    <property type="match status" value="2"/>
</dbReference>
<dbReference type="FunFam" id="3.40.50.300:FF:000365">
    <property type="entry name" value="Ribosome biogenesis ATPase RIX7"/>
    <property type="match status" value="1"/>
</dbReference>
<feature type="compositionally biased region" description="Basic and acidic residues" evidence="4">
    <location>
        <begin position="462"/>
        <end position="479"/>
    </location>
</feature>
<dbReference type="RefSeq" id="XP_014243739.1">
    <property type="nucleotide sequence ID" value="XM_014388253.2"/>
</dbReference>
<keyword evidence="2" id="KW-0547">Nucleotide-binding</keyword>
<sequence length="863" mass="96014">MSTTPKRYSKKPAAPYFSDIQLFRRVDKYLEGKDNDIIQDAINKEAMVSHLRNMYKEYSRRNRSAFRATALKAFDIIKRTIMEAKSYENEYETGLRPFEDDDDTELIDTMSSTPNSTQNHGYMNSIQAMVNRSGQAKGSRSDAQELINISSDEDEPKKSRHVSPDKFDDDSKSVDRSASGCKHSMPPTKKRKSYMSMHLQPMKKRREIIPDIIPDLNYQDFGGYPKVLETVNNLVLHFYQYEIFSVLGVSPPRGFLLHGPPGCGKTYLSQCIAGELSLPLISVAGPELVGGMSGESEQRIRDLFARARDQVPCVLFIDEIDAICQSRENAKKEMEKRIVSQLIASFDELNECDEGNELIVIGATNRLEVIDPALRRAGRFDKEVCLGIPGRDAREGILQVLCSKVKFSQEISIPKIAELTPGYVAADLKALIREAAVITVRRFMSNIPMKKTLPVNGVNNLEETKAKDEETKKDSKDGEENTSSSKKASSKEQSPEDDICEIIEEIPGSDCPQPRFYNRLRMVKSLLSQDLEDLCIGMDDITAAIKTVQPSAKREGFATVPDVTWDDIGSLQDIRNELKMSIMMPVKYPTEFSKMGIETPSGILLCGPPGCGKTLLAKAVANEANINFISVKGPELLNMYVGESERAVRQCFQRAKNSQPCVIFFDEIDALCPKRSDSTEGSVSSRMVNQVLTEMDGVEGREGVFLMAATNRPDMVDPAVLRPGRFDKILYVGLPLGVDRVEILKAITKNGTKPPLSNDVSLEEIGSSGSCEGYSGADLAALVKEASLLALTEYINVLEGPQEEMVPVEAEELIVHAKHFTKAISKIRPSVTPKDQKRYESLKILYGQPGRSVDPDTEMDIEN</sequence>
<dbReference type="Pfam" id="PF17862">
    <property type="entry name" value="AAA_lid_3"/>
    <property type="match status" value="2"/>
</dbReference>
<evidence type="ECO:0000256" key="2">
    <source>
        <dbReference type="ARBA" id="ARBA00022741"/>
    </source>
</evidence>
<protein>
    <recommendedName>
        <fullName evidence="5">AAA+ ATPase domain-containing protein</fullName>
    </recommendedName>
</protein>
<dbReference type="InterPro" id="IPR038100">
    <property type="entry name" value="NLV2_N_sf"/>
</dbReference>
<dbReference type="Gene3D" id="1.10.10.2010">
    <property type="match status" value="1"/>
</dbReference>
<feature type="domain" description="AAA+ ATPase" evidence="5">
    <location>
        <begin position="599"/>
        <end position="736"/>
    </location>
</feature>
<dbReference type="CDD" id="cd19530">
    <property type="entry name" value="RecA-like_NVL_r2-like"/>
    <property type="match status" value="1"/>
</dbReference>
<evidence type="ECO:0000313" key="6">
    <source>
        <dbReference type="EnsemblMetazoa" id="XP_024086047.1"/>
    </source>
</evidence>
<dbReference type="InterPro" id="IPR050168">
    <property type="entry name" value="AAA_ATPase_domain"/>
</dbReference>
<dbReference type="InterPro" id="IPR027417">
    <property type="entry name" value="P-loop_NTPase"/>
</dbReference>
<proteinExistence type="inferred from homology"/>
<dbReference type="Gene3D" id="1.10.8.60">
    <property type="match status" value="2"/>
</dbReference>
<dbReference type="EnsemblMetazoa" id="XM_014388253.2">
    <property type="protein sequence ID" value="XP_014243739.1"/>
    <property type="gene ID" value="LOC106663433"/>
</dbReference>
<dbReference type="SUPFAM" id="SSF52540">
    <property type="entry name" value="P-loop containing nucleoside triphosphate hydrolases"/>
    <property type="match status" value="2"/>
</dbReference>
<reference evidence="6" key="1">
    <citation type="submission" date="2022-01" db="UniProtKB">
        <authorList>
            <consortium name="EnsemblMetazoa"/>
        </authorList>
    </citation>
    <scope>IDENTIFICATION</scope>
</reference>
<organism evidence="6 7">
    <name type="scientific">Cimex lectularius</name>
    <name type="common">Bed bug</name>
    <name type="synonym">Acanthia lectularia</name>
    <dbReference type="NCBI Taxonomy" id="79782"/>
    <lineage>
        <taxon>Eukaryota</taxon>
        <taxon>Metazoa</taxon>
        <taxon>Ecdysozoa</taxon>
        <taxon>Arthropoda</taxon>
        <taxon>Hexapoda</taxon>
        <taxon>Insecta</taxon>
        <taxon>Pterygota</taxon>
        <taxon>Neoptera</taxon>
        <taxon>Paraneoptera</taxon>
        <taxon>Hemiptera</taxon>
        <taxon>Heteroptera</taxon>
        <taxon>Panheteroptera</taxon>
        <taxon>Cimicomorpha</taxon>
        <taxon>Cimicidae</taxon>
        <taxon>Cimex</taxon>
    </lineage>
</organism>
<keyword evidence="7" id="KW-1185">Reference proteome</keyword>
<comment type="similarity">
    <text evidence="1">Belongs to the AAA ATPase family.</text>
</comment>
<dbReference type="InterPro" id="IPR031996">
    <property type="entry name" value="NVL2_nucleolin-bd"/>
</dbReference>
<feature type="compositionally biased region" description="Polar residues" evidence="4">
    <location>
        <begin position="109"/>
        <end position="138"/>
    </location>
</feature>
<dbReference type="GeneID" id="106663433"/>
<dbReference type="PROSITE" id="PS00674">
    <property type="entry name" value="AAA"/>
    <property type="match status" value="2"/>
</dbReference>
<name>A0A8I6SRH7_CIMLE</name>
<dbReference type="GO" id="GO:0005634">
    <property type="term" value="C:nucleus"/>
    <property type="evidence" value="ECO:0007669"/>
    <property type="project" value="TreeGrafter"/>
</dbReference>
<dbReference type="PANTHER" id="PTHR23077:SF171">
    <property type="entry name" value="NUCLEAR VALOSIN-CONTAINING PROTEIN-LIKE"/>
    <property type="match status" value="1"/>
</dbReference>
<dbReference type="Gene3D" id="3.40.50.300">
    <property type="entry name" value="P-loop containing nucleotide triphosphate hydrolases"/>
    <property type="match status" value="2"/>
</dbReference>
<dbReference type="GO" id="GO:0042254">
    <property type="term" value="P:ribosome biogenesis"/>
    <property type="evidence" value="ECO:0007669"/>
    <property type="project" value="TreeGrafter"/>
</dbReference>
<dbReference type="GO" id="GO:1990275">
    <property type="term" value="F:preribosome binding"/>
    <property type="evidence" value="ECO:0007669"/>
    <property type="project" value="TreeGrafter"/>
</dbReference>
<feature type="compositionally biased region" description="Basic and acidic residues" evidence="4">
    <location>
        <begin position="162"/>
        <end position="175"/>
    </location>
</feature>
<accession>A0A8I6SRH7</accession>
<dbReference type="Pfam" id="PF16725">
    <property type="entry name" value="Nucleolin_bd"/>
    <property type="match status" value="1"/>
</dbReference>
<feature type="domain" description="AAA+ ATPase" evidence="5">
    <location>
        <begin position="251"/>
        <end position="390"/>
    </location>
</feature>
<evidence type="ECO:0000313" key="7">
    <source>
        <dbReference type="Proteomes" id="UP000494040"/>
    </source>
</evidence>
<evidence type="ECO:0000256" key="4">
    <source>
        <dbReference type="SAM" id="MobiDB-lite"/>
    </source>
</evidence>
<dbReference type="OrthoDB" id="27435at2759"/>
<dbReference type="OMA" id="GLWSTHR"/>
<dbReference type="Pfam" id="PF00004">
    <property type="entry name" value="AAA"/>
    <property type="match status" value="2"/>
</dbReference>
<feature type="region of interest" description="Disordered" evidence="4">
    <location>
        <begin position="458"/>
        <end position="496"/>
    </location>
</feature>
<dbReference type="AlphaFoldDB" id="A0A8I6SRH7"/>
<dbReference type="CTD" id="38824"/>
<dbReference type="EnsemblMetazoa" id="XM_024230279.1">
    <property type="protein sequence ID" value="XP_024086047.1"/>
    <property type="gene ID" value="LOC106663433"/>
</dbReference>
<evidence type="ECO:0000259" key="5">
    <source>
        <dbReference type="SMART" id="SM00382"/>
    </source>
</evidence>
<dbReference type="GO" id="GO:0016887">
    <property type="term" value="F:ATP hydrolysis activity"/>
    <property type="evidence" value="ECO:0007669"/>
    <property type="project" value="InterPro"/>
</dbReference>
<dbReference type="InterPro" id="IPR041569">
    <property type="entry name" value="AAA_lid_3"/>
</dbReference>
<dbReference type="PANTHER" id="PTHR23077">
    <property type="entry name" value="AAA-FAMILY ATPASE"/>
    <property type="match status" value="1"/>
</dbReference>
<keyword evidence="3" id="KW-0067">ATP-binding</keyword>
<dbReference type="GO" id="GO:0003723">
    <property type="term" value="F:RNA binding"/>
    <property type="evidence" value="ECO:0007669"/>
    <property type="project" value="TreeGrafter"/>
</dbReference>